<proteinExistence type="predicted"/>
<organism evidence="1 2">
    <name type="scientific">Trichinella pseudospiralis</name>
    <name type="common">Parasitic roundworm</name>
    <dbReference type="NCBI Taxonomy" id="6337"/>
    <lineage>
        <taxon>Eukaryota</taxon>
        <taxon>Metazoa</taxon>
        <taxon>Ecdysozoa</taxon>
        <taxon>Nematoda</taxon>
        <taxon>Enoplea</taxon>
        <taxon>Dorylaimia</taxon>
        <taxon>Trichinellida</taxon>
        <taxon>Trichinellidae</taxon>
        <taxon>Trichinella</taxon>
    </lineage>
</organism>
<sequence length="74" mass="8584">MFYLTVKRCRNNKLIKNNKVELLVTADRRVAQRITRRSTEPKIAGSNPAALDIFHSSNFDSKLNTNRIINSYIF</sequence>
<evidence type="ECO:0000313" key="1">
    <source>
        <dbReference type="EMBL" id="KRZ42633.1"/>
    </source>
</evidence>
<reference evidence="1 2" key="1">
    <citation type="submission" date="2015-01" db="EMBL/GenBank/DDBJ databases">
        <title>Evolution of Trichinella species and genotypes.</title>
        <authorList>
            <person name="Korhonen P.K."/>
            <person name="Edoardo P."/>
            <person name="Giuseppe L.R."/>
            <person name="Gasser R.B."/>
        </authorList>
    </citation>
    <scope>NUCLEOTIDE SEQUENCE [LARGE SCALE GENOMIC DNA]</scope>
    <source>
        <strain evidence="1">ISS176</strain>
    </source>
</reference>
<comment type="caution">
    <text evidence="1">The sequence shown here is derived from an EMBL/GenBank/DDBJ whole genome shotgun (WGS) entry which is preliminary data.</text>
</comment>
<name>A0A0V1K5V6_TRIPS</name>
<accession>A0A0V1K5V6</accession>
<protein>
    <submittedName>
        <fullName evidence="1">Uncharacterized protein</fullName>
    </submittedName>
</protein>
<dbReference type="EMBL" id="JYDV01000013">
    <property type="protein sequence ID" value="KRZ42633.1"/>
    <property type="molecule type" value="Genomic_DNA"/>
</dbReference>
<dbReference type="Proteomes" id="UP000054826">
    <property type="component" value="Unassembled WGS sequence"/>
</dbReference>
<dbReference type="AlphaFoldDB" id="A0A0V1K5V6"/>
<evidence type="ECO:0000313" key="2">
    <source>
        <dbReference type="Proteomes" id="UP000054826"/>
    </source>
</evidence>
<gene>
    <name evidence="1" type="ORF">T4C_2545</name>
</gene>